<dbReference type="PIRSF" id="PIRSF016481">
    <property type="entry name" value="Pilus_assembly_PilP"/>
    <property type="match status" value="1"/>
</dbReference>
<dbReference type="Pfam" id="PF04351">
    <property type="entry name" value="PilP"/>
    <property type="match status" value="1"/>
</dbReference>
<dbReference type="InterPro" id="IPR007446">
    <property type="entry name" value="PilP"/>
</dbReference>
<accession>A0AAD0S1K2</accession>
<dbReference type="Gene3D" id="2.30.30.830">
    <property type="match status" value="1"/>
</dbReference>
<evidence type="ECO:0000313" key="4">
    <source>
        <dbReference type="Proteomes" id="UP000264605"/>
    </source>
</evidence>
<name>A0AAD0S1K2_9GAMM</name>
<reference evidence="2 3" key="1">
    <citation type="submission" date="2016-10" db="EMBL/GenBank/DDBJ databases">
        <authorList>
            <person name="Varghese N."/>
            <person name="Submissions S."/>
        </authorList>
    </citation>
    <scope>NUCLEOTIDE SEQUENCE [LARGE SCALE GENOMIC DNA]</scope>
    <source>
        <strain evidence="2 3">CGMCC 1.8499</strain>
    </source>
</reference>
<dbReference type="Proteomes" id="UP000264605">
    <property type="component" value="Chromosome"/>
</dbReference>
<protein>
    <submittedName>
        <fullName evidence="1 2">Pilus assembly protein PilP</fullName>
    </submittedName>
</protein>
<dbReference type="Proteomes" id="UP000183805">
    <property type="component" value="Unassembled WGS sequence"/>
</dbReference>
<dbReference type="PROSITE" id="PS51257">
    <property type="entry name" value="PROKAR_LIPOPROTEIN"/>
    <property type="match status" value="1"/>
</dbReference>
<dbReference type="KEGG" id="pdj:D0907_14510"/>
<dbReference type="EMBL" id="CP032090">
    <property type="protein sequence ID" value="AXV66408.1"/>
    <property type="molecule type" value="Genomic_DNA"/>
</dbReference>
<evidence type="ECO:0000313" key="3">
    <source>
        <dbReference type="Proteomes" id="UP000183805"/>
    </source>
</evidence>
<dbReference type="RefSeq" id="WP_036973194.1">
    <property type="nucleotide sequence ID" value="NZ_CP032090.1"/>
</dbReference>
<keyword evidence="3" id="KW-1185">Reference proteome</keyword>
<proteinExistence type="predicted"/>
<reference evidence="1 4" key="2">
    <citation type="submission" date="2018-08" db="EMBL/GenBank/DDBJ databases">
        <title>Draft genome sequence of Pseudoalteromonas donghaensis HJ51.</title>
        <authorList>
            <person name="Oh J."/>
            <person name="Roh D."/>
        </authorList>
    </citation>
    <scope>NUCLEOTIDE SEQUENCE [LARGE SCALE GENOMIC DNA]</scope>
    <source>
        <strain evidence="1 4">HJ51</strain>
    </source>
</reference>
<dbReference type="EMBL" id="FPAZ01000011">
    <property type="protein sequence ID" value="SFT82823.1"/>
    <property type="molecule type" value="Genomic_DNA"/>
</dbReference>
<evidence type="ECO:0000313" key="1">
    <source>
        <dbReference type="EMBL" id="AXV66408.1"/>
    </source>
</evidence>
<evidence type="ECO:0000313" key="2">
    <source>
        <dbReference type="EMBL" id="SFT82823.1"/>
    </source>
</evidence>
<dbReference type="AlphaFoldDB" id="A0AAD0S1K2"/>
<gene>
    <name evidence="1" type="ORF">D0907_14510</name>
    <name evidence="2" type="ORF">SAMN04487854_11132</name>
</gene>
<sequence length="178" mass="20140">MRKLPLIIVMSLLLSACNDDTSEQKEFIDQVKASTTPEVEPIPQMAKFEYFEYSAGELRSPFVAPKPEIIQNNLVQVKNCLHPDPDRVRQPLEKYPLDNLSMKGTIGSKGRTWALIKAADDTLYRVTEGNYLGLYHGEIKEVHDNYIQLLELIPDGSGCWKERLTKLEMLEADTNGAS</sequence>
<dbReference type="GeneID" id="99506687"/>
<organism evidence="1 4">
    <name type="scientific">Pseudoalteromonas lipolytica</name>
    <dbReference type="NCBI Taxonomy" id="570156"/>
    <lineage>
        <taxon>Bacteria</taxon>
        <taxon>Pseudomonadati</taxon>
        <taxon>Pseudomonadota</taxon>
        <taxon>Gammaproteobacteria</taxon>
        <taxon>Alteromonadales</taxon>
        <taxon>Pseudoalteromonadaceae</taxon>
        <taxon>Pseudoalteromonas</taxon>
    </lineage>
</organism>